<dbReference type="CDD" id="cd22231">
    <property type="entry name" value="RHH_NikR_HicB-like"/>
    <property type="match status" value="1"/>
</dbReference>
<evidence type="ECO:0000313" key="1">
    <source>
        <dbReference type="EMBL" id="AVG24185.1"/>
    </source>
</evidence>
<sequence>MKISVNIPDDEVAFVDRAVAAGRYPSRSQAFSAAIKLWRKKELEASYERAFSESDPAWDAVVSDGLADEKQSW</sequence>
<dbReference type="InterPro" id="IPR010985">
    <property type="entry name" value="Ribbon_hlx_hlx"/>
</dbReference>
<dbReference type="SUPFAM" id="SSF47598">
    <property type="entry name" value="Ribbon-helix-helix"/>
    <property type="match status" value="1"/>
</dbReference>
<dbReference type="KEGG" id="psai:C3B54_111235"/>
<dbReference type="Gene3D" id="1.10.1220.10">
    <property type="entry name" value="Met repressor-like"/>
    <property type="match status" value="1"/>
</dbReference>
<evidence type="ECO:0000313" key="2">
    <source>
        <dbReference type="Proteomes" id="UP000243077"/>
    </source>
</evidence>
<keyword evidence="2" id="KW-1185">Reference proteome</keyword>
<reference evidence="1 2" key="1">
    <citation type="submission" date="2018-02" db="EMBL/GenBank/DDBJ databases">
        <title>Complete genome of the streamlined marine actinobacterium Pontimonas salivibrio CL-TW6 adapted to coastal planktonic lifestype.</title>
        <authorList>
            <person name="Cho B.C."/>
            <person name="Hardies S.C."/>
            <person name="Jang G.I."/>
            <person name="Hwang C.Y."/>
        </authorList>
    </citation>
    <scope>NUCLEOTIDE SEQUENCE [LARGE SCALE GENOMIC DNA]</scope>
    <source>
        <strain evidence="1 2">CL-TW6</strain>
    </source>
</reference>
<protein>
    <submittedName>
        <fullName evidence="1">MazE antitoxin</fullName>
    </submittedName>
</protein>
<accession>A0A2L2BR95</accession>
<gene>
    <name evidence="1" type="ORF">C3B54_111235</name>
</gene>
<organism evidence="1 2">
    <name type="scientific">Pontimonas salivibrio</name>
    <dbReference type="NCBI Taxonomy" id="1159327"/>
    <lineage>
        <taxon>Bacteria</taxon>
        <taxon>Bacillati</taxon>
        <taxon>Actinomycetota</taxon>
        <taxon>Actinomycetes</taxon>
        <taxon>Micrococcales</taxon>
        <taxon>Microbacteriaceae</taxon>
        <taxon>Pontimonas</taxon>
    </lineage>
</organism>
<dbReference type="AlphaFoldDB" id="A0A2L2BR95"/>
<dbReference type="Proteomes" id="UP000243077">
    <property type="component" value="Chromosome"/>
</dbReference>
<proteinExistence type="predicted"/>
<dbReference type="GO" id="GO:0006355">
    <property type="term" value="P:regulation of DNA-templated transcription"/>
    <property type="evidence" value="ECO:0007669"/>
    <property type="project" value="InterPro"/>
</dbReference>
<dbReference type="InterPro" id="IPR013321">
    <property type="entry name" value="Arc_rbn_hlx_hlx"/>
</dbReference>
<dbReference type="EMBL" id="CP026923">
    <property type="protein sequence ID" value="AVG24185.1"/>
    <property type="molecule type" value="Genomic_DNA"/>
</dbReference>
<name>A0A2L2BR95_9MICO</name>